<protein>
    <submittedName>
        <fullName evidence="2">Uncharacterized protein</fullName>
    </submittedName>
</protein>
<keyword evidence="1" id="KW-0732">Signal</keyword>
<sequence length="104" mass="11630">MKIIKILTVAIALTTVLNTHAALSPSSLNTRDLTTMVRFIEDHPLVAETLKSIDLMSLTIFFGDNCEVLFEREQASFLSFGRPGPQPNIKFKMSNCDLKDVDEN</sequence>
<keyword evidence="4" id="KW-1185">Reference proteome</keyword>
<dbReference type="RefSeq" id="WP_159268337.1">
    <property type="nucleotide sequence ID" value="NZ_CACSIK010000001.1"/>
</dbReference>
<name>A0A5S9NG60_9GAMM</name>
<dbReference type="EMBL" id="CACSIK010000001">
    <property type="protein sequence ID" value="CAA0089087.1"/>
    <property type="molecule type" value="Genomic_DNA"/>
</dbReference>
<evidence type="ECO:0000313" key="5">
    <source>
        <dbReference type="Proteomes" id="UP000439591"/>
    </source>
</evidence>
<dbReference type="EMBL" id="CACSIM010000002">
    <property type="protein sequence ID" value="CAA0095713.1"/>
    <property type="molecule type" value="Genomic_DNA"/>
</dbReference>
<dbReference type="AlphaFoldDB" id="A0A5S9NG60"/>
<evidence type="ECO:0000256" key="1">
    <source>
        <dbReference type="SAM" id="SignalP"/>
    </source>
</evidence>
<evidence type="ECO:0000313" key="2">
    <source>
        <dbReference type="EMBL" id="CAA0089087.1"/>
    </source>
</evidence>
<organism evidence="2 4">
    <name type="scientific">Zhongshania aliphaticivorans</name>
    <dbReference type="NCBI Taxonomy" id="1470434"/>
    <lineage>
        <taxon>Bacteria</taxon>
        <taxon>Pseudomonadati</taxon>
        <taxon>Pseudomonadota</taxon>
        <taxon>Gammaproteobacteria</taxon>
        <taxon>Cellvibrionales</taxon>
        <taxon>Spongiibacteraceae</taxon>
        <taxon>Zhongshania</taxon>
    </lineage>
</organism>
<accession>A0A5S9NG60</accession>
<gene>
    <name evidence="2" type="ORF">IHBHHGIJ_01703</name>
    <name evidence="3" type="ORF">KFEGEMFD_01305</name>
</gene>
<proteinExistence type="predicted"/>
<feature type="chain" id="PRO_5036372864" evidence="1">
    <location>
        <begin position="22"/>
        <end position="104"/>
    </location>
</feature>
<feature type="signal peptide" evidence="1">
    <location>
        <begin position="1"/>
        <end position="21"/>
    </location>
</feature>
<dbReference type="OrthoDB" id="7068080at2"/>
<dbReference type="Proteomes" id="UP000439591">
    <property type="component" value="Unassembled WGS sequence"/>
</dbReference>
<evidence type="ECO:0000313" key="4">
    <source>
        <dbReference type="Proteomes" id="UP000435877"/>
    </source>
</evidence>
<evidence type="ECO:0000313" key="3">
    <source>
        <dbReference type="EMBL" id="CAA0095713.1"/>
    </source>
</evidence>
<dbReference type="Proteomes" id="UP000435877">
    <property type="component" value="Unassembled WGS sequence"/>
</dbReference>
<reference evidence="4 5" key="1">
    <citation type="submission" date="2019-11" db="EMBL/GenBank/DDBJ databases">
        <authorList>
            <person name="Holert J."/>
        </authorList>
    </citation>
    <scope>NUCLEOTIDE SEQUENCE [LARGE SCALE GENOMIC DNA]</scope>
    <source>
        <strain evidence="3">BC3_2A</strain>
        <strain evidence="2">SB11_1A</strain>
    </source>
</reference>